<proteinExistence type="predicted"/>
<evidence type="ECO:0000313" key="2">
    <source>
        <dbReference type="Proteomes" id="UP000830768"/>
    </source>
</evidence>
<sequence length="160" mass="17432">MIQKTGQGNPGPASCKRQVGVSQSSSCVSQHNPSAPGRQASTCNTCESTHGPCRLGEHPFKPLSPARKHVCLSACVSRSGARLVSPRPLGVVPVKATKATFQGWRALRWGRREREACCPLEHGQCTRHCIPSPVTLLGPSEWWMHRDCHQQDTDDSWAAV</sequence>
<dbReference type="EMBL" id="CP090041">
    <property type="protein sequence ID" value="UPL03561.1"/>
    <property type="molecule type" value="Genomic_DNA"/>
</dbReference>
<accession>A0ACD3ZQR0</accession>
<name>A0ACD3ZQR0_FUSSC</name>
<organism evidence="1 2">
    <name type="scientific">Fusarium solani subsp. cucurbitae</name>
    <name type="common">Neocosmosporum cucurbitae</name>
    <dbReference type="NCBI Taxonomy" id="2747967"/>
    <lineage>
        <taxon>Eukaryota</taxon>
        <taxon>Fungi</taxon>
        <taxon>Dikarya</taxon>
        <taxon>Ascomycota</taxon>
        <taxon>Pezizomycotina</taxon>
        <taxon>Sordariomycetes</taxon>
        <taxon>Hypocreomycetidae</taxon>
        <taxon>Hypocreales</taxon>
        <taxon>Nectriaceae</taxon>
        <taxon>Fusarium</taxon>
        <taxon>Fusarium solani species complex</taxon>
    </lineage>
</organism>
<protein>
    <submittedName>
        <fullName evidence="1">Uncharacterized protein</fullName>
    </submittedName>
</protein>
<keyword evidence="2" id="KW-1185">Reference proteome</keyword>
<gene>
    <name evidence="1" type="ORF">LCI18_014495</name>
</gene>
<reference evidence="1" key="1">
    <citation type="submission" date="2021-11" db="EMBL/GenBank/DDBJ databases">
        <title>Fusarium solani-melongenae Genome sequencing and assembly.</title>
        <authorList>
            <person name="Xie S."/>
            <person name="Huang L."/>
            <person name="Zhang X."/>
        </authorList>
    </citation>
    <scope>NUCLEOTIDE SEQUENCE</scope>
    <source>
        <strain evidence="1">CRI 24-3</strain>
    </source>
</reference>
<dbReference type="Proteomes" id="UP000830768">
    <property type="component" value="Chromosome 13"/>
</dbReference>
<evidence type="ECO:0000313" key="1">
    <source>
        <dbReference type="EMBL" id="UPL03561.1"/>
    </source>
</evidence>